<dbReference type="Pfam" id="PF01744">
    <property type="entry name" value="GLTT"/>
    <property type="match status" value="1"/>
</dbReference>
<dbReference type="PROSITE" id="PS51318">
    <property type="entry name" value="TAT"/>
    <property type="match status" value="1"/>
</dbReference>
<organism evidence="3 4">
    <name type="scientific">Mycolicibacterium fallax</name>
    <name type="common">Mycobacterium fallax</name>
    <dbReference type="NCBI Taxonomy" id="1793"/>
    <lineage>
        <taxon>Bacteria</taxon>
        <taxon>Bacillati</taxon>
        <taxon>Actinomycetota</taxon>
        <taxon>Actinomycetes</taxon>
        <taxon>Mycobacteriales</taxon>
        <taxon>Mycobacteriaceae</taxon>
        <taxon>Mycolicibacterium</taxon>
    </lineage>
</organism>
<dbReference type="Proteomes" id="UP000193484">
    <property type="component" value="Unassembled WGS sequence"/>
</dbReference>
<feature type="chain" id="PRO_5043960575" evidence="2">
    <location>
        <begin position="30"/>
        <end position="346"/>
    </location>
</feature>
<evidence type="ECO:0000313" key="4">
    <source>
        <dbReference type="Proteomes" id="UP000193484"/>
    </source>
</evidence>
<gene>
    <name evidence="3" type="ORF">AWC04_10055</name>
</gene>
<dbReference type="AlphaFoldDB" id="A0A1X1REH8"/>
<keyword evidence="2" id="KW-0732">Signal</keyword>
<protein>
    <submittedName>
        <fullName evidence="3">Uncharacterized protein</fullName>
    </submittedName>
</protein>
<reference evidence="3 4" key="1">
    <citation type="submission" date="2016-01" db="EMBL/GenBank/DDBJ databases">
        <title>The new phylogeny of the genus Mycobacterium.</title>
        <authorList>
            <person name="Tarcisio F."/>
            <person name="Conor M."/>
            <person name="Antonella G."/>
            <person name="Elisabetta G."/>
            <person name="Giulia F.S."/>
            <person name="Sara T."/>
            <person name="Anna F."/>
            <person name="Clotilde B."/>
            <person name="Roberto B."/>
            <person name="Veronica D.S."/>
            <person name="Fabio R."/>
            <person name="Monica P."/>
            <person name="Olivier J."/>
            <person name="Enrico T."/>
            <person name="Nicola S."/>
        </authorList>
    </citation>
    <scope>NUCLEOTIDE SEQUENCE [LARGE SCALE GENOMIC DNA]</scope>
    <source>
        <strain evidence="3 4">DSM 44179</strain>
    </source>
</reference>
<feature type="signal peptide" evidence="2">
    <location>
        <begin position="1"/>
        <end position="29"/>
    </location>
</feature>
<evidence type="ECO:0000313" key="3">
    <source>
        <dbReference type="EMBL" id="ORV03668.1"/>
    </source>
</evidence>
<evidence type="ECO:0000256" key="1">
    <source>
        <dbReference type="SAM" id="MobiDB-lite"/>
    </source>
</evidence>
<dbReference type="OrthoDB" id="4641740at2"/>
<name>A0A1X1REH8_MYCFA</name>
<dbReference type="InterPro" id="IPR006311">
    <property type="entry name" value="TAT_signal"/>
</dbReference>
<feature type="region of interest" description="Disordered" evidence="1">
    <location>
        <begin position="79"/>
        <end position="166"/>
    </location>
</feature>
<proteinExistence type="predicted"/>
<comment type="caution">
    <text evidence="3">The sequence shown here is derived from an EMBL/GenBank/DDBJ whole genome shotgun (WGS) entry which is preliminary data.</text>
</comment>
<dbReference type="STRING" id="1793.AWC04_10055"/>
<accession>A0A1X1REH8</accession>
<dbReference type="InterPro" id="IPR008164">
    <property type="entry name" value="XGLTT_rpt"/>
</dbReference>
<sequence length="346" mass="32409">MPNRRRRKLSRAMSAVAALAVASPFAAVAAAELVADSQPAPQHREFTQAAVITDLPNELLSALSSGLSQFGINMPPLPTGVNPAGAQPLTGLTTPGLASPGLTSPGLTSPGLTSPGLTSPGLTSPGLTSPGLTTPGATAPGLATPGLATPSVTDLTTPGLVSPALTDPAGTAAATVPGLTDAAGLTTPGGPTAGLTVPGVGDLANPALTPGGTAPIGLGTTDLTSPLGVGNPIGLPGEQPIAAPIGLGADTYPILGDPSLGGLGGLGTGMPASKPGLISDLSSAANSLGAGQAVDLLKGVLMPTIMGAIKSAGPAAAAAPAAVAPAAEAAAAVAPVAAAVAPAAIG</sequence>
<keyword evidence="4" id="KW-1185">Reference proteome</keyword>
<feature type="compositionally biased region" description="Low complexity" evidence="1">
    <location>
        <begin position="99"/>
        <end position="150"/>
    </location>
</feature>
<dbReference type="EMBL" id="LQOJ01000036">
    <property type="protein sequence ID" value="ORV03668.1"/>
    <property type="molecule type" value="Genomic_DNA"/>
</dbReference>
<dbReference type="RefSeq" id="WP_085095640.1">
    <property type="nucleotide sequence ID" value="NZ_AP022603.1"/>
</dbReference>
<evidence type="ECO:0000256" key="2">
    <source>
        <dbReference type="SAM" id="SignalP"/>
    </source>
</evidence>